<dbReference type="InterPro" id="IPR001466">
    <property type="entry name" value="Beta-lactam-related"/>
</dbReference>
<dbReference type="Pfam" id="PF07075">
    <property type="entry name" value="NamZ_N"/>
    <property type="match status" value="1"/>
</dbReference>
<protein>
    <submittedName>
        <fullName evidence="5">DUF1343 domain-containing protein</fullName>
    </submittedName>
</protein>
<feature type="chain" id="PRO_5046544564" evidence="1">
    <location>
        <begin position="26"/>
        <end position="793"/>
    </location>
</feature>
<comment type="caution">
    <text evidence="5">The sequence shown here is derived from an EMBL/GenBank/DDBJ whole genome shotgun (WGS) entry which is preliminary data.</text>
</comment>
<evidence type="ECO:0000259" key="2">
    <source>
        <dbReference type="Pfam" id="PF00144"/>
    </source>
</evidence>
<keyword evidence="1" id="KW-0732">Signal</keyword>
<sequence>MPQLLTLCYIVFSVFFACSPPYLWAAAATGHQSLFNEEHLTSIDELVDKSIGEGKLPGAVVLIGNRDAIVYRKAFGYRAVEPAKIPMTVDTIFDISSMTKPIATTIAIMQLMEAGKLRLEDSVGKHWPEFKVNGKAKITIRQLLTHYSGLPAGLPLTPYWHGNDAAMKMIVNETPMYTPGTHFTYSDMNFQVLGELVWRLSGQRLDAYCAQHIFRPLGMKETSFRPSEDVRSRIAPTQYRKGKLLQGEAHDLSAYRMDGVAGHAGVFSTADDLAIFARMLLHGGTLNGVRILGPLTIAKMFTPQEPMDKKTVRGLGWDMDSPFASNRGVLFPVGSYGHSGYTGTSIWIDPVSETYVIILSNRVHPGGGGDVVSLRAEIATIAGAALELEPARRILKSRTPLTAYHELVNSYHTKGPRNGKVKTGLDVLVAEGFASLSGLKVGLITNHSGIDSQGRRNVDLFHKGRNVKLKAIFSPEHGFSGEYDEIIKTDVTTDPGTAVPIYNLYGKTYRPTPAMLAGLDALVFDIQDAGVRFYTYITTMAYAMEAAAAQGIAFYVLDRPNPITAMSLEGPIVQSNLRSFTNYFPMPIRHAMTIGELARMFNEQYKIGVKLHVIKMQGYERTDWYDETGLKWVNPSPNIRTLTQATLYPGVALIEGANISVGRGTDMPFEVLGAPWIDAIRLASYLNGRRIEGVRFLPVDFKPKGEIYANEVCHGVQIVLVDRKELDSAVLGVEIASALYNLFPGFQLNSTKGLIGESTVEAIKQRTDPQFIPLQWQEQLQQFRQLRAKYLLY</sequence>
<dbReference type="Proteomes" id="UP001196980">
    <property type="component" value="Unassembled WGS sequence"/>
</dbReference>
<organism evidence="5 6">
    <name type="scientific">Candidatus Magnetobacterium casense</name>
    <dbReference type="NCBI Taxonomy" id="1455061"/>
    <lineage>
        <taxon>Bacteria</taxon>
        <taxon>Pseudomonadati</taxon>
        <taxon>Nitrospirota</taxon>
        <taxon>Thermodesulfovibrionia</taxon>
        <taxon>Thermodesulfovibrionales</taxon>
        <taxon>Candidatus Magnetobacteriaceae</taxon>
        <taxon>Candidatus Magnetobacterium</taxon>
    </lineage>
</organism>
<evidence type="ECO:0000313" key="5">
    <source>
        <dbReference type="EMBL" id="MBV6341371.1"/>
    </source>
</evidence>
<evidence type="ECO:0000259" key="4">
    <source>
        <dbReference type="Pfam" id="PF20732"/>
    </source>
</evidence>
<feature type="signal peptide" evidence="1">
    <location>
        <begin position="1"/>
        <end position="25"/>
    </location>
</feature>
<dbReference type="Pfam" id="PF00144">
    <property type="entry name" value="Beta-lactamase"/>
    <property type="match status" value="1"/>
</dbReference>
<feature type="domain" description="Peptidoglycan beta-N-acetylmuramidase NamZ C-terminal" evidence="4">
    <location>
        <begin position="647"/>
        <end position="793"/>
    </location>
</feature>
<accession>A0ABS6RXN0</accession>
<dbReference type="InterPro" id="IPR048503">
    <property type="entry name" value="NamZ_C"/>
</dbReference>
<evidence type="ECO:0000313" key="6">
    <source>
        <dbReference type="Proteomes" id="UP001196980"/>
    </source>
</evidence>
<dbReference type="EMBL" id="JABXWD010000100">
    <property type="protein sequence ID" value="MBV6341371.1"/>
    <property type="molecule type" value="Genomic_DNA"/>
</dbReference>
<dbReference type="Pfam" id="PF20732">
    <property type="entry name" value="NamZ_C"/>
    <property type="match status" value="1"/>
</dbReference>
<dbReference type="PANTHER" id="PTHR42915">
    <property type="entry name" value="HYPOTHETICAL 460 KDA PROTEIN IN FEUA-SIGW INTERGENIC REGION [PRECURSOR]"/>
    <property type="match status" value="1"/>
</dbReference>
<evidence type="ECO:0000256" key="1">
    <source>
        <dbReference type="SAM" id="SignalP"/>
    </source>
</evidence>
<name>A0ABS6RXN0_9BACT</name>
<proteinExistence type="predicted"/>
<dbReference type="InterPro" id="IPR048502">
    <property type="entry name" value="NamZ_N"/>
</dbReference>
<feature type="domain" description="Peptidoglycan beta-N-acetylmuramidase NamZ N-terminal" evidence="3">
    <location>
        <begin position="441"/>
        <end position="642"/>
    </location>
</feature>
<dbReference type="RefSeq" id="WP_218252006.1">
    <property type="nucleotide sequence ID" value="NZ_JABXWD010000100.1"/>
</dbReference>
<dbReference type="InterPro" id="IPR008302">
    <property type="entry name" value="NamZ"/>
</dbReference>
<dbReference type="PANTHER" id="PTHR42915:SF1">
    <property type="entry name" value="PEPTIDOGLYCAN BETA-N-ACETYLMURAMIDASE NAMZ"/>
    <property type="match status" value="1"/>
</dbReference>
<reference evidence="5 6" key="1">
    <citation type="journal article" date="2020" name="J Geophys Res Biogeosci">
        <title>Magnetotaxis as an Adaptation to Enable Bacterial Shuttling of Microbial Sulfur and Sulfur Cycling Across Aquatic Oxic#Anoxic Interfaces.</title>
        <authorList>
            <person name="Li J."/>
            <person name="Liu P."/>
            <person name="Wang J."/>
            <person name="Roberts A.P."/>
            <person name="Pan Y."/>
        </authorList>
    </citation>
    <scope>NUCLEOTIDE SEQUENCE [LARGE SCALE GENOMIC DNA]</scope>
    <source>
        <strain evidence="5 6">MYR-1_YQ</strain>
    </source>
</reference>
<evidence type="ECO:0000259" key="3">
    <source>
        <dbReference type="Pfam" id="PF07075"/>
    </source>
</evidence>
<gene>
    <name evidence="5" type="ORF">HWQ67_07215</name>
</gene>
<feature type="domain" description="Beta-lactamase-related" evidence="2">
    <location>
        <begin position="43"/>
        <end position="368"/>
    </location>
</feature>
<keyword evidence="6" id="KW-1185">Reference proteome</keyword>